<dbReference type="RefSeq" id="WP_126574472.1">
    <property type="nucleotide sequence ID" value="NZ_RXZH01000004.1"/>
</dbReference>
<dbReference type="InterPro" id="IPR023069">
    <property type="entry name" value="Chaperone_TorD"/>
</dbReference>
<dbReference type="Pfam" id="PF02613">
    <property type="entry name" value="Nitrate_red_del"/>
    <property type="match status" value="1"/>
</dbReference>
<keyword evidence="2 3" id="KW-0143">Chaperone</keyword>
<dbReference type="InterPro" id="IPR036411">
    <property type="entry name" value="TorD-like_sf"/>
</dbReference>
<dbReference type="InterPro" id="IPR050289">
    <property type="entry name" value="TorD/DmsD_chaperones"/>
</dbReference>
<dbReference type="Proteomes" id="UP000268973">
    <property type="component" value="Unassembled WGS sequence"/>
</dbReference>
<dbReference type="GO" id="GO:0005737">
    <property type="term" value="C:cytoplasm"/>
    <property type="evidence" value="ECO:0007669"/>
    <property type="project" value="UniProtKB-SubCell"/>
</dbReference>
<sequence>MQEIKAFNEKRAEIYWWLSSLFAKELTEENIAQYHSPEIRAFLGGLGDNEALKPAIDRVVDALNRLMDREDAQLELAADFCDLFLKSDRDSALPYASMYIGKSGLLNDEPANEMVALMTEHNVEVHKDLNEPADHIAIELDFLGNLIVRSNQIEDEVELEEALTGQEQFIRQHLMSWVPQFADKCQALDEFGFYSAISTLTASFLALDCRYLLGE</sequence>
<dbReference type="OrthoDB" id="7849731at2"/>
<comment type="caution">
    <text evidence="4">The sequence shown here is derived from an EMBL/GenBank/DDBJ whole genome shotgun (WGS) entry which is preliminary data.</text>
</comment>
<evidence type="ECO:0000256" key="3">
    <source>
        <dbReference type="HAMAP-Rule" id="MF_01150"/>
    </source>
</evidence>
<name>A0A432CVJ0_9VIBR</name>
<dbReference type="Gene3D" id="1.20.1280.20">
    <property type="entry name" value="HscB, C-terminal domain"/>
    <property type="match status" value="1"/>
</dbReference>
<dbReference type="GO" id="GO:0051259">
    <property type="term" value="P:protein complex oligomerization"/>
    <property type="evidence" value="ECO:0007669"/>
    <property type="project" value="InterPro"/>
</dbReference>
<dbReference type="AlphaFoldDB" id="A0A432CVJ0"/>
<keyword evidence="5" id="KW-1185">Reference proteome</keyword>
<dbReference type="GO" id="GO:0006457">
    <property type="term" value="P:protein folding"/>
    <property type="evidence" value="ECO:0007669"/>
    <property type="project" value="UniProtKB-UniRule"/>
</dbReference>
<dbReference type="PANTHER" id="PTHR34227">
    <property type="entry name" value="CHAPERONE PROTEIN YCDY"/>
    <property type="match status" value="1"/>
</dbReference>
<comment type="similarity">
    <text evidence="3">Belongs to the TorD/DmsD family. TorD subfamily.</text>
</comment>
<dbReference type="NCBIfam" id="NF003442">
    <property type="entry name" value="PRK04976.1"/>
    <property type="match status" value="1"/>
</dbReference>
<dbReference type="EMBL" id="RXZH01000004">
    <property type="protein sequence ID" value="RTZ15745.1"/>
    <property type="molecule type" value="Genomic_DNA"/>
</dbReference>
<keyword evidence="1 3" id="KW-0963">Cytoplasm</keyword>
<dbReference type="InterPro" id="IPR020945">
    <property type="entry name" value="DMSO/NO3_reduct_chaperone"/>
</dbReference>
<evidence type="ECO:0000313" key="4">
    <source>
        <dbReference type="EMBL" id="RTZ15745.1"/>
    </source>
</evidence>
<evidence type="ECO:0000256" key="2">
    <source>
        <dbReference type="ARBA" id="ARBA00023186"/>
    </source>
</evidence>
<evidence type="ECO:0000313" key="5">
    <source>
        <dbReference type="Proteomes" id="UP000268973"/>
    </source>
</evidence>
<reference evidence="4 5" key="1">
    <citation type="submission" date="2018-12" db="EMBL/GenBank/DDBJ databases">
        <title>Vibrio sp. isolated from China Sea.</title>
        <authorList>
            <person name="Li Y."/>
        </authorList>
    </citation>
    <scope>NUCLEOTIDE SEQUENCE [LARGE SCALE GENOMIC DNA]</scope>
    <source>
        <strain evidence="4 5">BEI207</strain>
    </source>
</reference>
<dbReference type="Gene3D" id="1.20.120.1820">
    <property type="match status" value="1"/>
</dbReference>
<comment type="subcellular location">
    <subcellularLocation>
        <location evidence="3">Cytoplasm</location>
    </subcellularLocation>
</comment>
<gene>
    <name evidence="3 4" type="primary">torD</name>
    <name evidence="4" type="ORF">EJ063_11770</name>
</gene>
<dbReference type="HAMAP" id="MF_01150">
    <property type="entry name" value="TorD"/>
    <property type="match status" value="1"/>
</dbReference>
<accession>A0A432CVJ0</accession>
<evidence type="ECO:0000256" key="1">
    <source>
        <dbReference type="ARBA" id="ARBA00022490"/>
    </source>
</evidence>
<organism evidence="4 5">
    <name type="scientific">Vibrio aquaticus</name>
    <dbReference type="NCBI Taxonomy" id="2496559"/>
    <lineage>
        <taxon>Bacteria</taxon>
        <taxon>Pseudomonadati</taxon>
        <taxon>Pseudomonadota</taxon>
        <taxon>Gammaproteobacteria</taxon>
        <taxon>Vibrionales</taxon>
        <taxon>Vibrionaceae</taxon>
        <taxon>Vibrio</taxon>
    </lineage>
</organism>
<comment type="function">
    <text evidence="3">Involved in the biogenesis of TorA. Acts on TorA before the insertion of the molybdenum cofactor and, as a result, probably favors a conformation of the apoenzyme that is competent for acquiring the cofactor.</text>
</comment>
<dbReference type="SUPFAM" id="SSF89155">
    <property type="entry name" value="TorD-like"/>
    <property type="match status" value="1"/>
</dbReference>
<dbReference type="PANTHER" id="PTHR34227:SF11">
    <property type="entry name" value="CHAPERONE PROTEIN TORD"/>
    <property type="match status" value="1"/>
</dbReference>
<protein>
    <recommendedName>
        <fullName evidence="3">Chaperone protein TorD</fullName>
    </recommendedName>
</protein>
<dbReference type="InterPro" id="IPR036386">
    <property type="entry name" value="HscB_C_sf"/>
</dbReference>
<proteinExistence type="inferred from homology"/>